<name>A0A3M7SLC6_BRAPC</name>
<dbReference type="EMBL" id="REGN01001203">
    <property type="protein sequence ID" value="RNA36318.1"/>
    <property type="molecule type" value="Genomic_DNA"/>
</dbReference>
<keyword evidence="2" id="KW-1185">Reference proteome</keyword>
<reference evidence="1 2" key="1">
    <citation type="journal article" date="2018" name="Sci. Rep.">
        <title>Genomic signatures of local adaptation to the degree of environmental predictability in rotifers.</title>
        <authorList>
            <person name="Franch-Gras L."/>
            <person name="Hahn C."/>
            <person name="Garcia-Roger E.M."/>
            <person name="Carmona M.J."/>
            <person name="Serra M."/>
            <person name="Gomez A."/>
        </authorList>
    </citation>
    <scope>NUCLEOTIDE SEQUENCE [LARGE SCALE GENOMIC DNA]</scope>
    <source>
        <strain evidence="1">HYR1</strain>
    </source>
</reference>
<comment type="caution">
    <text evidence="1">The sequence shown here is derived from an EMBL/GenBank/DDBJ whole genome shotgun (WGS) entry which is preliminary data.</text>
</comment>
<proteinExistence type="predicted"/>
<organism evidence="1 2">
    <name type="scientific">Brachionus plicatilis</name>
    <name type="common">Marine rotifer</name>
    <name type="synonym">Brachionus muelleri</name>
    <dbReference type="NCBI Taxonomy" id="10195"/>
    <lineage>
        <taxon>Eukaryota</taxon>
        <taxon>Metazoa</taxon>
        <taxon>Spiralia</taxon>
        <taxon>Gnathifera</taxon>
        <taxon>Rotifera</taxon>
        <taxon>Eurotatoria</taxon>
        <taxon>Monogononta</taxon>
        <taxon>Pseudotrocha</taxon>
        <taxon>Ploima</taxon>
        <taxon>Brachionidae</taxon>
        <taxon>Brachionus</taxon>
    </lineage>
</organism>
<accession>A0A3M7SLC6</accession>
<protein>
    <submittedName>
        <fullName evidence="1">Uncharacterized protein</fullName>
    </submittedName>
</protein>
<evidence type="ECO:0000313" key="2">
    <source>
        <dbReference type="Proteomes" id="UP000276133"/>
    </source>
</evidence>
<dbReference type="AlphaFoldDB" id="A0A3M7SLC6"/>
<gene>
    <name evidence="1" type="ORF">BpHYR1_010706</name>
</gene>
<dbReference type="Proteomes" id="UP000276133">
    <property type="component" value="Unassembled WGS sequence"/>
</dbReference>
<sequence>MATPVPFLFARKLNYFYPLSVTEKSDTIGPVTLEGPTPNSLLRADMPEPVVSFKNIGWGGIGPLMLDKPSHIFQV</sequence>
<evidence type="ECO:0000313" key="1">
    <source>
        <dbReference type="EMBL" id="RNA36318.1"/>
    </source>
</evidence>